<proteinExistence type="predicted"/>
<feature type="non-terminal residue" evidence="1">
    <location>
        <position position="79"/>
    </location>
</feature>
<dbReference type="OrthoDB" id="3205788at2759"/>
<keyword evidence="2" id="KW-1185">Reference proteome</keyword>
<accession>A0A0C2Z144</accession>
<reference evidence="1 2" key="1">
    <citation type="submission" date="2014-04" db="EMBL/GenBank/DDBJ databases">
        <authorList>
            <consortium name="DOE Joint Genome Institute"/>
            <person name="Kuo A."/>
            <person name="Gay G."/>
            <person name="Dore J."/>
            <person name="Kohler A."/>
            <person name="Nagy L.G."/>
            <person name="Floudas D."/>
            <person name="Copeland A."/>
            <person name="Barry K.W."/>
            <person name="Cichocki N."/>
            <person name="Veneault-Fourrey C."/>
            <person name="LaButti K."/>
            <person name="Lindquist E.A."/>
            <person name="Lipzen A."/>
            <person name="Lundell T."/>
            <person name="Morin E."/>
            <person name="Murat C."/>
            <person name="Sun H."/>
            <person name="Tunlid A."/>
            <person name="Henrissat B."/>
            <person name="Grigoriev I.V."/>
            <person name="Hibbett D.S."/>
            <person name="Martin F."/>
            <person name="Nordberg H.P."/>
            <person name="Cantor M.N."/>
            <person name="Hua S.X."/>
        </authorList>
    </citation>
    <scope>NUCLEOTIDE SEQUENCE [LARGE SCALE GENOMIC DNA]</scope>
    <source>
        <strain evidence="2">h7</strain>
    </source>
</reference>
<name>A0A0C2Z144_HEBCY</name>
<dbReference type="HOGENOM" id="CLU_2612477_0_0_1"/>
<reference evidence="2" key="2">
    <citation type="submission" date="2015-01" db="EMBL/GenBank/DDBJ databases">
        <title>Evolutionary Origins and Diversification of the Mycorrhizal Mutualists.</title>
        <authorList>
            <consortium name="DOE Joint Genome Institute"/>
            <consortium name="Mycorrhizal Genomics Consortium"/>
            <person name="Kohler A."/>
            <person name="Kuo A."/>
            <person name="Nagy L.G."/>
            <person name="Floudas D."/>
            <person name="Copeland A."/>
            <person name="Barry K.W."/>
            <person name="Cichocki N."/>
            <person name="Veneault-Fourrey C."/>
            <person name="LaButti K."/>
            <person name="Lindquist E.A."/>
            <person name="Lipzen A."/>
            <person name="Lundell T."/>
            <person name="Morin E."/>
            <person name="Murat C."/>
            <person name="Riley R."/>
            <person name="Ohm R."/>
            <person name="Sun H."/>
            <person name="Tunlid A."/>
            <person name="Henrissat B."/>
            <person name="Grigoriev I.V."/>
            <person name="Hibbett D.S."/>
            <person name="Martin F."/>
        </authorList>
    </citation>
    <scope>NUCLEOTIDE SEQUENCE [LARGE SCALE GENOMIC DNA]</scope>
    <source>
        <strain evidence="2">h7</strain>
    </source>
</reference>
<sequence>YNPSLPQQSSLGDAWARAAEYGLYLAQPLPGDSPWISRDRLKQRFYVNKIDDGPFYAIYDRHQLRRTEIHIEYLKDPYF</sequence>
<evidence type="ECO:0000313" key="1">
    <source>
        <dbReference type="EMBL" id="KIM46897.1"/>
    </source>
</evidence>
<dbReference type="EMBL" id="KN831770">
    <property type="protein sequence ID" value="KIM46897.1"/>
    <property type="molecule type" value="Genomic_DNA"/>
</dbReference>
<protein>
    <submittedName>
        <fullName evidence="1">Uncharacterized protein</fullName>
    </submittedName>
</protein>
<organism evidence="1 2">
    <name type="scientific">Hebeloma cylindrosporum</name>
    <dbReference type="NCBI Taxonomy" id="76867"/>
    <lineage>
        <taxon>Eukaryota</taxon>
        <taxon>Fungi</taxon>
        <taxon>Dikarya</taxon>
        <taxon>Basidiomycota</taxon>
        <taxon>Agaricomycotina</taxon>
        <taxon>Agaricomycetes</taxon>
        <taxon>Agaricomycetidae</taxon>
        <taxon>Agaricales</taxon>
        <taxon>Agaricineae</taxon>
        <taxon>Hymenogastraceae</taxon>
        <taxon>Hebeloma</taxon>
    </lineage>
</organism>
<evidence type="ECO:0000313" key="2">
    <source>
        <dbReference type="Proteomes" id="UP000053424"/>
    </source>
</evidence>
<dbReference type="AlphaFoldDB" id="A0A0C2Z144"/>
<feature type="non-terminal residue" evidence="1">
    <location>
        <position position="1"/>
    </location>
</feature>
<dbReference type="Proteomes" id="UP000053424">
    <property type="component" value="Unassembled WGS sequence"/>
</dbReference>
<gene>
    <name evidence="1" type="ORF">M413DRAFT_58605</name>
</gene>